<accession>A0A9P6AGD3</accession>
<name>A0A9P6AGD3_9AGAM</name>
<evidence type="ECO:0000313" key="2">
    <source>
        <dbReference type="EMBL" id="KAF9504734.1"/>
    </source>
</evidence>
<proteinExistence type="predicted"/>
<gene>
    <name evidence="2" type="ORF">BS47DRAFT_1354823</name>
</gene>
<evidence type="ECO:0000256" key="1">
    <source>
        <dbReference type="SAM" id="MobiDB-lite"/>
    </source>
</evidence>
<feature type="compositionally biased region" description="Polar residues" evidence="1">
    <location>
        <begin position="22"/>
        <end position="37"/>
    </location>
</feature>
<sequence length="88" mass="9483">MPSRKLFSLRRRGVQSPPLPSNYFSSNGSSLTITQSTPPDPPTVPQAVYPDYLNETAAPGWDVAVAVASILKETHLKPCAMEQKTAGI</sequence>
<reference evidence="2" key="1">
    <citation type="journal article" date="2020" name="Nat. Commun.">
        <title>Large-scale genome sequencing of mycorrhizal fungi provides insights into the early evolution of symbiotic traits.</title>
        <authorList>
            <person name="Miyauchi S."/>
            <person name="Kiss E."/>
            <person name="Kuo A."/>
            <person name="Drula E."/>
            <person name="Kohler A."/>
            <person name="Sanchez-Garcia M."/>
            <person name="Morin E."/>
            <person name="Andreopoulos B."/>
            <person name="Barry K.W."/>
            <person name="Bonito G."/>
            <person name="Buee M."/>
            <person name="Carver A."/>
            <person name="Chen C."/>
            <person name="Cichocki N."/>
            <person name="Clum A."/>
            <person name="Culley D."/>
            <person name="Crous P.W."/>
            <person name="Fauchery L."/>
            <person name="Girlanda M."/>
            <person name="Hayes R.D."/>
            <person name="Keri Z."/>
            <person name="LaButti K."/>
            <person name="Lipzen A."/>
            <person name="Lombard V."/>
            <person name="Magnuson J."/>
            <person name="Maillard F."/>
            <person name="Murat C."/>
            <person name="Nolan M."/>
            <person name="Ohm R.A."/>
            <person name="Pangilinan J."/>
            <person name="Pereira M.F."/>
            <person name="Perotto S."/>
            <person name="Peter M."/>
            <person name="Pfister S."/>
            <person name="Riley R."/>
            <person name="Sitrit Y."/>
            <person name="Stielow J.B."/>
            <person name="Szollosi G."/>
            <person name="Zifcakova L."/>
            <person name="Stursova M."/>
            <person name="Spatafora J.W."/>
            <person name="Tedersoo L."/>
            <person name="Vaario L.M."/>
            <person name="Yamada A."/>
            <person name="Yan M."/>
            <person name="Wang P."/>
            <person name="Xu J."/>
            <person name="Bruns T."/>
            <person name="Baldrian P."/>
            <person name="Vilgalys R."/>
            <person name="Dunand C."/>
            <person name="Henrissat B."/>
            <person name="Grigoriev I.V."/>
            <person name="Hibbett D."/>
            <person name="Nagy L.G."/>
            <person name="Martin F.M."/>
        </authorList>
    </citation>
    <scope>NUCLEOTIDE SEQUENCE</scope>
    <source>
        <strain evidence="2">UP504</strain>
    </source>
</reference>
<feature type="region of interest" description="Disordered" evidence="1">
    <location>
        <begin position="1"/>
        <end position="44"/>
    </location>
</feature>
<organism evidence="2 3">
    <name type="scientific">Hydnum rufescens UP504</name>
    <dbReference type="NCBI Taxonomy" id="1448309"/>
    <lineage>
        <taxon>Eukaryota</taxon>
        <taxon>Fungi</taxon>
        <taxon>Dikarya</taxon>
        <taxon>Basidiomycota</taxon>
        <taxon>Agaricomycotina</taxon>
        <taxon>Agaricomycetes</taxon>
        <taxon>Cantharellales</taxon>
        <taxon>Hydnaceae</taxon>
        <taxon>Hydnum</taxon>
    </lineage>
</organism>
<dbReference type="EMBL" id="MU129199">
    <property type="protein sequence ID" value="KAF9504734.1"/>
    <property type="molecule type" value="Genomic_DNA"/>
</dbReference>
<comment type="caution">
    <text evidence="2">The sequence shown here is derived from an EMBL/GenBank/DDBJ whole genome shotgun (WGS) entry which is preliminary data.</text>
</comment>
<dbReference type="Proteomes" id="UP000886523">
    <property type="component" value="Unassembled WGS sequence"/>
</dbReference>
<evidence type="ECO:0000313" key="3">
    <source>
        <dbReference type="Proteomes" id="UP000886523"/>
    </source>
</evidence>
<keyword evidence="3" id="KW-1185">Reference proteome</keyword>
<protein>
    <submittedName>
        <fullName evidence="2">Uncharacterized protein</fullName>
    </submittedName>
</protein>
<dbReference type="AlphaFoldDB" id="A0A9P6AGD3"/>